<dbReference type="AlphaFoldDB" id="A0A1R3H0M4"/>
<protein>
    <submittedName>
        <fullName evidence="1">Uncharacterized protein</fullName>
    </submittedName>
</protein>
<comment type="caution">
    <text evidence="1">The sequence shown here is derived from an EMBL/GenBank/DDBJ whole genome shotgun (WGS) entry which is preliminary data.</text>
</comment>
<name>A0A1R3H0M4_9ROSI</name>
<dbReference type="EMBL" id="AWUE01021040">
    <property type="protein sequence ID" value="OMO63903.1"/>
    <property type="molecule type" value="Genomic_DNA"/>
</dbReference>
<keyword evidence="2" id="KW-1185">Reference proteome</keyword>
<sequence length="59" mass="6601">MTILWAEMVFWTKAASGKSAKDSERRDAAMTKIDAIKILTTIEALRKLKYMSVSPVAEP</sequence>
<evidence type="ECO:0000313" key="2">
    <source>
        <dbReference type="Proteomes" id="UP000187203"/>
    </source>
</evidence>
<proteinExistence type="predicted"/>
<dbReference type="Proteomes" id="UP000187203">
    <property type="component" value="Unassembled WGS sequence"/>
</dbReference>
<reference evidence="2" key="1">
    <citation type="submission" date="2013-09" db="EMBL/GenBank/DDBJ databases">
        <title>Corchorus olitorius genome sequencing.</title>
        <authorList>
            <person name="Alam M."/>
            <person name="Haque M.S."/>
            <person name="Islam M.S."/>
            <person name="Emdad E.M."/>
            <person name="Islam M.M."/>
            <person name="Ahmed B."/>
            <person name="Halim A."/>
            <person name="Hossen Q.M.M."/>
            <person name="Hossain M.Z."/>
            <person name="Ahmed R."/>
            <person name="Khan M.M."/>
            <person name="Islam R."/>
            <person name="Rashid M.M."/>
            <person name="Khan S.A."/>
            <person name="Rahman M.S."/>
            <person name="Alam M."/>
            <person name="Yahiya A.S."/>
            <person name="Khan M.S."/>
            <person name="Azam M.S."/>
            <person name="Haque T."/>
            <person name="Lashkar M.Z.H."/>
            <person name="Akhand A.I."/>
            <person name="Morshed G."/>
            <person name="Roy S."/>
            <person name="Uddin K.S."/>
            <person name="Rabeya T."/>
            <person name="Hossain A.S."/>
            <person name="Chowdhury A."/>
            <person name="Snigdha A.R."/>
            <person name="Mortoza M.S."/>
            <person name="Matin S.A."/>
            <person name="Hoque S.M.E."/>
            <person name="Islam M.K."/>
            <person name="Roy D.K."/>
            <person name="Haider R."/>
            <person name="Moosa M.M."/>
            <person name="Elias S.M."/>
            <person name="Hasan A.M."/>
            <person name="Jahan S."/>
            <person name="Shafiuddin M."/>
            <person name="Mahmood N."/>
            <person name="Shommy N.S."/>
        </authorList>
    </citation>
    <scope>NUCLEOTIDE SEQUENCE [LARGE SCALE GENOMIC DNA]</scope>
    <source>
        <strain evidence="2">cv. O-4</strain>
    </source>
</reference>
<evidence type="ECO:0000313" key="1">
    <source>
        <dbReference type="EMBL" id="OMO63903.1"/>
    </source>
</evidence>
<gene>
    <name evidence="1" type="ORF">COLO4_32175</name>
</gene>
<accession>A0A1R3H0M4</accession>
<organism evidence="1 2">
    <name type="scientific">Corchorus olitorius</name>
    <dbReference type="NCBI Taxonomy" id="93759"/>
    <lineage>
        <taxon>Eukaryota</taxon>
        <taxon>Viridiplantae</taxon>
        <taxon>Streptophyta</taxon>
        <taxon>Embryophyta</taxon>
        <taxon>Tracheophyta</taxon>
        <taxon>Spermatophyta</taxon>
        <taxon>Magnoliopsida</taxon>
        <taxon>eudicotyledons</taxon>
        <taxon>Gunneridae</taxon>
        <taxon>Pentapetalae</taxon>
        <taxon>rosids</taxon>
        <taxon>malvids</taxon>
        <taxon>Malvales</taxon>
        <taxon>Malvaceae</taxon>
        <taxon>Grewioideae</taxon>
        <taxon>Apeibeae</taxon>
        <taxon>Corchorus</taxon>
    </lineage>
</organism>